<gene>
    <name evidence="7" type="primary">rplJ</name>
    <name evidence="7" type="ORF">CPU2_435</name>
</gene>
<evidence type="ECO:0000256" key="2">
    <source>
        <dbReference type="ARBA" id="ARBA00008889"/>
    </source>
</evidence>
<dbReference type="GO" id="GO:0005840">
    <property type="term" value="C:ribosome"/>
    <property type="evidence" value="ECO:0007669"/>
    <property type="project" value="UniProtKB-KW"/>
</dbReference>
<evidence type="ECO:0000313" key="8">
    <source>
        <dbReference type="Proteomes" id="UP000262607"/>
    </source>
</evidence>
<dbReference type="PANTHER" id="PTHR11560">
    <property type="entry name" value="39S RIBOSOMAL PROTEIN L10, MITOCHONDRIAL"/>
    <property type="match status" value="1"/>
</dbReference>
<evidence type="ECO:0000256" key="6">
    <source>
        <dbReference type="ARBA" id="ARBA00035502"/>
    </source>
</evidence>
<dbReference type="GeneID" id="66556633"/>
<evidence type="ECO:0000256" key="4">
    <source>
        <dbReference type="ARBA" id="ARBA00023274"/>
    </source>
</evidence>
<evidence type="ECO:0000256" key="1">
    <source>
        <dbReference type="ARBA" id="ARBA00002633"/>
    </source>
</evidence>
<evidence type="ECO:0000313" key="7">
    <source>
        <dbReference type="EMBL" id="BBA17926.1"/>
    </source>
</evidence>
<dbReference type="RefSeq" id="WP_110548604.1">
    <property type="nucleotide sequence ID" value="NZ_AP014610.1"/>
</dbReference>
<dbReference type="InterPro" id="IPR047865">
    <property type="entry name" value="Ribosomal_uL10_bac_type"/>
</dbReference>
<dbReference type="NCBIfam" id="NF000955">
    <property type="entry name" value="PRK00099.1-1"/>
    <property type="match status" value="1"/>
</dbReference>
<reference evidence="7 8" key="1">
    <citation type="submission" date="2014-06" db="EMBL/GenBank/DDBJ databases">
        <title>Genome sequence of the intracellular symbiont Blattabacterium cuenoti, strain CPU2 from the wood feeding cockroach Cryptocercus punctulatus.</title>
        <authorList>
            <person name="Kinjo Y."/>
            <person name="Ohkuma M."/>
            <person name="Tokuda G."/>
        </authorList>
    </citation>
    <scope>NUCLEOTIDE SEQUENCE [LARGE SCALE GENOMIC DNA]</scope>
    <source>
        <strain evidence="7 8">CPU2</strain>
    </source>
</reference>
<keyword evidence="3 7" id="KW-0689">Ribosomal protein</keyword>
<evidence type="ECO:0000256" key="3">
    <source>
        <dbReference type="ARBA" id="ARBA00022980"/>
    </source>
</evidence>
<dbReference type="InterPro" id="IPR001790">
    <property type="entry name" value="Ribosomal_uL10"/>
</dbReference>
<dbReference type="InterPro" id="IPR043141">
    <property type="entry name" value="Ribosomal_uL10-like_sf"/>
</dbReference>
<dbReference type="AlphaFoldDB" id="A0AAD1CMH9"/>
<accession>A0AAD1CMH9</accession>
<keyword evidence="4" id="KW-0687">Ribonucleoprotein</keyword>
<evidence type="ECO:0000256" key="5">
    <source>
        <dbReference type="ARBA" id="ARBA00035202"/>
    </source>
</evidence>
<dbReference type="Pfam" id="PF00466">
    <property type="entry name" value="Ribosomal_L10"/>
    <property type="match status" value="1"/>
</dbReference>
<comment type="similarity">
    <text evidence="2">Belongs to the universal ribosomal protein uL10 family.</text>
</comment>
<comment type="function">
    <text evidence="1">Forms part of the ribosomal stalk, playing a central role in the interaction of the ribosome with GTP-bound translation factors.</text>
</comment>
<dbReference type="Gene3D" id="3.30.70.1730">
    <property type="match status" value="1"/>
</dbReference>
<dbReference type="Proteomes" id="UP000262607">
    <property type="component" value="Chromosome"/>
</dbReference>
<protein>
    <recommendedName>
        <fullName evidence="5">Large ribosomal subunit protein uL10</fullName>
    </recommendedName>
    <alternativeName>
        <fullName evidence="6">50S ribosomal protein L10</fullName>
    </alternativeName>
</protein>
<sequence length="173" mass="20201">MNKEKKRKELLKLISILSDNETIYLIDISDLNSNQISILRKNFNKFFIQMRVVKNTLLKKALEKIKNKKLDSFFPILNGNTSILSSNLVGLPSKIIKKFHFKEKIEKPYLKAAYVEKSFYFGNKDLDILMNIKSKKDLIIDILNLLQCPIEKILFSLKLGEYKIFKIIESLSL</sequence>
<dbReference type="SUPFAM" id="SSF160369">
    <property type="entry name" value="Ribosomal protein L10-like"/>
    <property type="match status" value="1"/>
</dbReference>
<dbReference type="GO" id="GO:1990904">
    <property type="term" value="C:ribonucleoprotein complex"/>
    <property type="evidence" value="ECO:0007669"/>
    <property type="project" value="UniProtKB-KW"/>
</dbReference>
<dbReference type="EMBL" id="AP014610">
    <property type="protein sequence ID" value="BBA17926.1"/>
    <property type="molecule type" value="Genomic_DNA"/>
</dbReference>
<organism evidence="7 8">
    <name type="scientific">Blattabacterium punctulatus CPU2</name>
    <dbReference type="NCBI Taxonomy" id="1457032"/>
    <lineage>
        <taxon>Bacteria</taxon>
        <taxon>Pseudomonadati</taxon>
        <taxon>Bacteroidota</taxon>
        <taxon>Flavobacteriia</taxon>
        <taxon>Flavobacteriales</taxon>
        <taxon>Blattabacteriaceae</taxon>
        <taxon>Blattabacterium</taxon>
    </lineage>
</organism>
<proteinExistence type="inferred from homology"/>
<name>A0AAD1CMH9_9FLAO</name>